<protein>
    <recommendedName>
        <fullName evidence="1">Transposase IS200-like domain-containing protein</fullName>
    </recommendedName>
</protein>
<dbReference type="STRING" id="1797517.A3F61_04540"/>
<dbReference type="PANTHER" id="PTHR34322:SF2">
    <property type="entry name" value="TRANSPOSASE IS200-LIKE DOMAIN-CONTAINING PROTEIN"/>
    <property type="match status" value="1"/>
</dbReference>
<dbReference type="SMART" id="SM01321">
    <property type="entry name" value="Y1_Tnp"/>
    <property type="match status" value="1"/>
</dbReference>
<dbReference type="Proteomes" id="UP000178272">
    <property type="component" value="Unassembled WGS sequence"/>
</dbReference>
<dbReference type="GO" id="GO:0006313">
    <property type="term" value="P:DNA transposition"/>
    <property type="evidence" value="ECO:0007669"/>
    <property type="project" value="InterPro"/>
</dbReference>
<feature type="domain" description="Transposase IS200-like" evidence="1">
    <location>
        <begin position="11"/>
        <end position="159"/>
    </location>
</feature>
<dbReference type="GO" id="GO:0003677">
    <property type="term" value="F:DNA binding"/>
    <property type="evidence" value="ECO:0007669"/>
    <property type="project" value="InterPro"/>
</dbReference>
<dbReference type="EMBL" id="MHCA01000005">
    <property type="protein sequence ID" value="OGY12836.1"/>
    <property type="molecule type" value="Genomic_DNA"/>
</dbReference>
<proteinExistence type="predicted"/>
<reference evidence="2 3" key="1">
    <citation type="journal article" date="2016" name="Nat. Commun.">
        <title>Thousands of microbial genomes shed light on interconnected biogeochemical processes in an aquifer system.</title>
        <authorList>
            <person name="Anantharaman K."/>
            <person name="Brown C.T."/>
            <person name="Hug L.A."/>
            <person name="Sharon I."/>
            <person name="Castelle C.J."/>
            <person name="Probst A.J."/>
            <person name="Thomas B.C."/>
            <person name="Singh A."/>
            <person name="Wilkins M.J."/>
            <person name="Karaoz U."/>
            <person name="Brodie E.L."/>
            <person name="Williams K.H."/>
            <person name="Hubbard S.S."/>
            <person name="Banfield J.F."/>
        </authorList>
    </citation>
    <scope>NUCLEOTIDE SEQUENCE [LARGE SCALE GENOMIC DNA]</scope>
</reference>
<dbReference type="SUPFAM" id="SSF143422">
    <property type="entry name" value="Transposase IS200-like"/>
    <property type="match status" value="1"/>
</dbReference>
<dbReference type="Gene3D" id="3.30.70.1290">
    <property type="entry name" value="Transposase IS200-like"/>
    <property type="match status" value="1"/>
</dbReference>
<organism evidence="2 3">
    <name type="scientific">Candidatus Blackburnbacteria bacterium RIFCSPHIGHO2_12_FULL_41_13b</name>
    <dbReference type="NCBI Taxonomy" id="1797517"/>
    <lineage>
        <taxon>Bacteria</taxon>
        <taxon>Candidatus Blackburniibacteriota</taxon>
    </lineage>
</organism>
<sequence length="237" mass="27898">MPAKNSRKIYSENSYYHVYNRGVEKRIIFQDEQDYAVFLSYLKTYLLPKNEKELIDKLANPNTGNKERGNILSLLRLNNFASEITLLAYCLMPNHFHLLLKQKSNIAMDKFLNSLGTRYTMYFNRRHKRVGRLYQNVYKAVLVNSDEQLLHLTRYIHRNPQPSLASKASKGQAFQDLLSQQPSSYPEYLRKRETEWVDTNTVLGYFAKNSPIFTYQSFVEQNNNEDISNDINIDINF</sequence>
<dbReference type="GO" id="GO:0004803">
    <property type="term" value="F:transposase activity"/>
    <property type="evidence" value="ECO:0007669"/>
    <property type="project" value="InterPro"/>
</dbReference>
<dbReference type="PANTHER" id="PTHR34322">
    <property type="entry name" value="TRANSPOSASE, Y1_TNP DOMAIN-CONTAINING"/>
    <property type="match status" value="1"/>
</dbReference>
<name>A0A1G1VBZ2_9BACT</name>
<evidence type="ECO:0000259" key="1">
    <source>
        <dbReference type="SMART" id="SM01321"/>
    </source>
</evidence>
<gene>
    <name evidence="2" type="ORF">A3F61_04540</name>
</gene>
<dbReference type="Pfam" id="PF01797">
    <property type="entry name" value="Y1_Tnp"/>
    <property type="match status" value="1"/>
</dbReference>
<dbReference type="AlphaFoldDB" id="A0A1G1VBZ2"/>
<evidence type="ECO:0000313" key="2">
    <source>
        <dbReference type="EMBL" id="OGY12836.1"/>
    </source>
</evidence>
<accession>A0A1G1VBZ2</accession>
<dbReference type="InterPro" id="IPR036515">
    <property type="entry name" value="Transposase_17_sf"/>
</dbReference>
<dbReference type="InterPro" id="IPR002686">
    <property type="entry name" value="Transposase_17"/>
</dbReference>
<comment type="caution">
    <text evidence="2">The sequence shown here is derived from an EMBL/GenBank/DDBJ whole genome shotgun (WGS) entry which is preliminary data.</text>
</comment>
<evidence type="ECO:0000313" key="3">
    <source>
        <dbReference type="Proteomes" id="UP000178272"/>
    </source>
</evidence>